<feature type="transmembrane region" description="Helical" evidence="10">
    <location>
        <begin position="2826"/>
        <end position="2853"/>
    </location>
</feature>
<feature type="transmembrane region" description="Helical" evidence="10">
    <location>
        <begin position="2918"/>
        <end position="2940"/>
    </location>
</feature>
<feature type="transmembrane region" description="Helical" evidence="10">
    <location>
        <begin position="2744"/>
        <end position="2761"/>
    </location>
</feature>
<feature type="transmembrane region" description="Helical" evidence="10">
    <location>
        <begin position="2019"/>
        <end position="2038"/>
    </location>
</feature>
<keyword evidence="6 10" id="KW-1133">Transmembrane helix</keyword>
<evidence type="ECO:0000256" key="10">
    <source>
        <dbReference type="SAM" id="Phobius"/>
    </source>
</evidence>
<proteinExistence type="predicted"/>
<feature type="transmembrane region" description="Helical" evidence="10">
    <location>
        <begin position="1343"/>
        <end position="1367"/>
    </location>
</feature>
<dbReference type="GO" id="GO:0005886">
    <property type="term" value="C:plasma membrane"/>
    <property type="evidence" value="ECO:0007669"/>
    <property type="project" value="UniProtKB-SubCell"/>
</dbReference>
<dbReference type="PANTHER" id="PTHR21137:SF35">
    <property type="entry name" value="ODORANT RECEPTOR 19A-RELATED"/>
    <property type="match status" value="1"/>
</dbReference>
<feature type="transmembrane region" description="Helical" evidence="10">
    <location>
        <begin position="1804"/>
        <end position="1825"/>
    </location>
</feature>
<feature type="transmembrane region" description="Helical" evidence="10">
    <location>
        <begin position="781"/>
        <end position="799"/>
    </location>
</feature>
<comment type="subcellular location">
    <subcellularLocation>
        <location evidence="1">Cell membrane</location>
        <topology evidence="1">Multi-pass membrane protein</topology>
    </subcellularLocation>
</comment>
<evidence type="ECO:0000256" key="5">
    <source>
        <dbReference type="ARBA" id="ARBA00022725"/>
    </source>
</evidence>
<feature type="transmembrane region" description="Helical" evidence="10">
    <location>
        <begin position="35"/>
        <end position="60"/>
    </location>
</feature>
<feature type="transmembrane region" description="Helical" evidence="10">
    <location>
        <begin position="3079"/>
        <end position="3096"/>
    </location>
</feature>
<organism evidence="11 12">
    <name type="scientific">Tenebrio molitor</name>
    <name type="common">Yellow mealworm beetle</name>
    <dbReference type="NCBI Taxonomy" id="7067"/>
    <lineage>
        <taxon>Eukaryota</taxon>
        <taxon>Metazoa</taxon>
        <taxon>Ecdysozoa</taxon>
        <taxon>Arthropoda</taxon>
        <taxon>Hexapoda</taxon>
        <taxon>Insecta</taxon>
        <taxon>Pterygota</taxon>
        <taxon>Neoptera</taxon>
        <taxon>Endopterygota</taxon>
        <taxon>Coleoptera</taxon>
        <taxon>Polyphaga</taxon>
        <taxon>Cucujiformia</taxon>
        <taxon>Tenebrionidae</taxon>
        <taxon>Tenebrio</taxon>
    </lineage>
</organism>
<evidence type="ECO:0000256" key="7">
    <source>
        <dbReference type="ARBA" id="ARBA00023136"/>
    </source>
</evidence>
<keyword evidence="8" id="KW-0675">Receptor</keyword>
<feature type="transmembrane region" description="Helical" evidence="10">
    <location>
        <begin position="649"/>
        <end position="669"/>
    </location>
</feature>
<evidence type="ECO:0000256" key="3">
    <source>
        <dbReference type="ARBA" id="ARBA00022606"/>
    </source>
</evidence>
<evidence type="ECO:0000256" key="8">
    <source>
        <dbReference type="ARBA" id="ARBA00023170"/>
    </source>
</evidence>
<evidence type="ECO:0000313" key="11">
    <source>
        <dbReference type="EMBL" id="KAH0808660.1"/>
    </source>
</evidence>
<feature type="transmembrane region" description="Helical" evidence="10">
    <location>
        <begin position="2631"/>
        <end position="2651"/>
    </location>
</feature>
<feature type="transmembrane region" description="Helical" evidence="10">
    <location>
        <begin position="3641"/>
        <end position="3662"/>
    </location>
</feature>
<feature type="transmembrane region" description="Helical" evidence="10">
    <location>
        <begin position="3147"/>
        <end position="3174"/>
    </location>
</feature>
<feature type="transmembrane region" description="Helical" evidence="10">
    <location>
        <begin position="1678"/>
        <end position="1699"/>
    </location>
</feature>
<dbReference type="GO" id="GO:0005549">
    <property type="term" value="F:odorant binding"/>
    <property type="evidence" value="ECO:0007669"/>
    <property type="project" value="InterPro"/>
</dbReference>
<feature type="transmembrane region" description="Helical" evidence="10">
    <location>
        <begin position="1274"/>
        <end position="1299"/>
    </location>
</feature>
<feature type="transmembrane region" description="Helical" evidence="10">
    <location>
        <begin position="844"/>
        <end position="865"/>
    </location>
</feature>
<sequence length="3781" mass="436773">MDKFDWLATIEINLKVLNSVGLWPRGQDLYKLDWYTLYAVLAGVSIVAGHNLSQIVNIYFVYTDLEALTDTIFLMTTNILATVKMYLFVRSLALVKKLFVTLNSPRFRPKCLRQVRLVQPALKQWKVSYVLFCCVVYFNVTVWSLGPILNGWVEDHRLPFEAWYPFDTKKSPNYELVYGYQVTCIWYITVTNLHLDTTIIALMMFVRTQCDILCDDLGHLRDSSFGTRLVESIKHHRDILSFAKDSNNVFNMIVLGQFATSTATLAMTMFQLTLVEPLSGEGIPFLLYLVGMTAEIFLYCWFGNEVEFRSNKISHAVYESDWTEQPQSVQKTLLIFCLRCGKPIKITAINLFTLSLQTFISIGSFVMESFDWTATININLQVLRAVGLWPKGLELYKSNLYTLYACSAAIVVLGGHNLSQIINMFHVYTDLEALTATIFVTITNLLAAVKMYFFVRNMGLIKRLLTTLNSQQFRPKNLHQVRLVQYSLRRWKVLYFLYCGIVYINVMMWSLNPILNGWVKDHGLPFQAWYPFDVQVSPNYELAYLYQLYCIWHTSVANINLDSNVIAFLMFTWCQCDILCDDLRSLDDGPSFGTRFIKCIKHHKAILRFAEDSSNFYNMIVLGQFATSTAALALTMFQLSLVETMSGEFFTHLSYIVGLTTQILLYCWFGNEVEIKSSKTLSALYDSKWVGVKSQSKSLLSICLHFLWRPLLRRAPKMEKFDWIAPMGTNLFMLKIAGMWPLGGTYTANVYAFYTVTCILLFIYGHNFFQTFNIFFILDDMTAVTATIFVALTDLIAIIKTHSMMANVTTLKQILVDINVDMFKPRNEQQKVLVERRIRLWKTVYGLFCFMAFFTILFWGIYPILDRSVKEYRLPFLAWYPYDTKVSPYYEVTYVYQIASVAFIALANLHIDTLTAALMMVISSQCDILCDELASLHLKEDVDGGFMDCITHHREILKLAATLNHFFNIIVFTQFFTSAISIGLTMFQLTVVAPLSTEFYSLLFYGSAIVVQIFMYCWFGNEVEVTSQNIPYAACAFDWTDVSLELKKNLIFFIARTQRPLRMSAFNLFYLTLDTFTRVAIGKRFVSLSVEMEKFDWKGAIKVNIMILKITGLWPKGNEIYKFNLYTVYSFVFLNVFANAHNFFQAANILVVYTDLQALTAIIFVTTTDLLASFKIYCFIRNIAILKKLMVKLDKQIFQPRTEKQRDLVRPNLEFWRFTYVAFCIPVVTTLVLWAIFPIMDGTVKDHTLPFSAWYPYNTKTSPSYEVTYLHQVISIWLLAIANLNMDTLIAALMMYIGCQCDILCDDMKNLRNSVESDFNRKLLDCIEHHKTIMRFAKYCNKFFSDIALGQFFVSSVSLAVAMFQLTLVSPLSGECYSLLFYVSSVTVQISLYCWFGNEVEYKNYQTLSNKVLVSAEMENFDWKLTIRANILVLKVAGLWPKGSETYKFNLYTLYSFVSLNLFINAHNFFQAANILFVYTDLEALTALIFVTITDVLASFKVYCFVRNIAILKTLMVKLDKQIFQPRNEKQRDLVRPNLNSWKYTYEAFYIPVVTTLVLWAIFPIIDGTVKDRRLPFSAWYPYNTKTSPSYEITYLYQVISIWFLAIANLNMDTLIAALMMYIGCQCDILCDDMKNLRNSVEDDFNRKLLDCIEHHKTILRFATDCNKFLSDIALGQFFASSVSLAVAMFQLTLVSPLSGECYSLLFYVSSITVQISLYCWFGNEVEIKYLEKRVSVIMEKFDWKLTIKANIFCLRVVGLWPHEGYKVDFYTVYAFVCLNVFINCRNFFQVANIFVVYDDLEALTGLMFASFNDVLGSVKLYYFVRQMRLFKQLMAQLDQDIFQPKSDEQIALVQPGLFSWKFVYVMLWSPIVMVLLLWVAFPILDGTVKEHRLPFAAWFPYDTNISPLYEITYIYEVIGICVICTAHINMDTMTAALMMYVGTQCDILCDNLKNIKGADYNKKLIRCIQHHKIIVEFAKDCNTFFNVMVLGQFFVTTVSAGLSMFQLTLVPRFSSECYFLLFYVGSITVQIFVYCWFGNEVDFKSRIKQGLAPPSRTNRSPTTHEGLELPRGFALTSQSCIKQGLVLVSVEMENFDWKLTIRANILVLKVAGLWPKGSEIYKLSLYTLYSFVFINGHNFFQAANILFVYTDLEALTALIFVTITDVLASFKVYCFIRNIAILKRLLAKLDEQIFQPRNEQQRDLVQPSLNSWKYTYMAFCIPVFTTLVLWAIFPIMDGTVKDRRLPFSAWYPYNTKTSPLYEITYLYQVISVWCLAIANLNMDTLIAALMMYIGCQCDILCDDMKNLRNSVESDFNRKLLDCIEHHKTILSFATDCNKFLSDIALGQFFVSGMSLAVTMFQLTLVSPLSGECYSLLFYVSSVTVEIALYCWFGNEVELKRVIEASRSTMSIPEPHKARPSSAFPNQPFTDNPQGLELSRGFASTSQSRIKQGLYKMEKFDWKFTIRVNIMILKIAGLWPKGTEIYKFNCYTLYSIFSLNVFINIHNFFQAVNIVFVYTDLETIATLIFMIMTELLSSFKVYCFVRNIATLKKLMVKLDKKIFQPRNDQQRDLIRPNLNSWKYIYVVFWIPVITTLVLLAIYPIMDGSVKEYRLPLSAWYPYNTKTSPSYEITYCYQIVSVWFLAITNLNMDMFSAALMMYIGTQCDILCDDLRNLSTSADGEYAKKLLDCIQHHKTIVKFATQSNNFFSDVALGQFFATTVSLALAMFELTLVAPFSSECYSLLFYAFSMTVENFLYCWFGNEVELKVKGVERKRDVFWKASRVVLVSVEMENFDWKFTIRVNIMILKIAGLWPKGTEIYKCNLYTLYSIISINLFINAPNFFQAANILFIYTDLEALTALIFVIVTELMASFKVYCFVRNIAILKSLMAELDKKIFQPKNEQQRDLIRPNLNSWTLTYVVFWIPVISNLIMWAIYPIVDGTVKEYRLPLSAWYPFNTKTSPSYEITYLYQIVAIWFLAITNLNMDMFAAALMMYVGTQCDILCDDLRNLGTCAETEYNKKLLDCIQHHKTIVKFATQSNNFFSDVALGQFFASSVSLALALFQLTLVAPFSSESYSLLFYAFAMTVEIFLYCWFGNEVELKVSLMIISVEMENFDWKFTIRVNIMILKIVGLWPKGTEIYKCNFYTLYSIISLNVFINARNFFQAANIVFVYTDLEALAALIFLTVTDLLASFKVYCFVRNIAILKSLMVKLDKKIFQPKNDQQIDLIRPNLNSWKFAYVAFWVPALATLISWAIFPVLDGTVKEYRLPFSACIWFLAITNVNMDLFAAALMMFAANCNKFFSEIALGQFFASSVALTLALFQLTLVAPFSGEYYSLLFYGLAMTVQIFLYCWFGNEVELKVSLMFWKASRVVLVSVEMENFDWKFTIRVNIMILKIAGLWPKGTEIYKCNFYTLYSIISINLFINAPNFFQAANIVFVYTDLEALTALIFVTVTELLASFKVYCFVRNIAILKSLMVELDKKMFQPKNEQQKDLIRPNLNSWTLTYVVFWIPVISTLIMWAIFPVMDGSVKEYRLPFSAWYPFNTKTSPSYEITYFYQTVSVWFLAITNMNMDMFAAALMMYVGIQCDILCDDLRNLSTSADAEYNKKLLDCIQHHKTIVKFATHSNNFFSHVALGQFFVSSVALTLAMFQLTLVAPFSSECYSLLFYVFTMTVQIFLYCWFGNEVELKYLEKRVSVVMEKFDWKLTIKANIFCLRVVGLWPDEDYKLDFYTLYAIISLNVFINCRNFFETANILVVYDDLEALTGLMFVSFTDVLGG</sequence>
<feature type="transmembrane region" description="Helical" evidence="10">
    <location>
        <begin position="1156"/>
        <end position="1180"/>
    </location>
</feature>
<evidence type="ECO:0000256" key="6">
    <source>
        <dbReference type="ARBA" id="ARBA00022989"/>
    </source>
</evidence>
<accession>A0A8J6GYV9</accession>
<feature type="transmembrane region" description="Helical" evidence="10">
    <location>
        <begin position="1773"/>
        <end position="1798"/>
    </location>
</feature>
<feature type="transmembrane region" description="Helical" evidence="10">
    <location>
        <begin position="3270"/>
        <end position="3296"/>
    </location>
</feature>
<dbReference type="InterPro" id="IPR004117">
    <property type="entry name" value="7tm6_olfct_rcpt"/>
</dbReference>
<feature type="transmembrane region" description="Helical" evidence="10">
    <location>
        <begin position="1215"/>
        <end position="1237"/>
    </location>
</feature>
<feature type="transmembrane region" description="Helical" evidence="10">
    <location>
        <begin position="3180"/>
        <end position="3201"/>
    </location>
</feature>
<feature type="transmembrane region" description="Helical" evidence="10">
    <location>
        <begin position="1548"/>
        <end position="1566"/>
    </location>
</feature>
<feature type="transmembrane region" description="Helical" evidence="10">
    <location>
        <begin position="2266"/>
        <end position="2283"/>
    </location>
</feature>
<feature type="transmembrane region" description="Helical" evidence="10">
    <location>
        <begin position="2215"/>
        <end position="2237"/>
    </location>
</feature>
<keyword evidence="4 10" id="KW-0812">Transmembrane</keyword>
<feature type="transmembrane region" description="Helical" evidence="10">
    <location>
        <begin position="3668"/>
        <end position="3687"/>
    </location>
</feature>
<feature type="transmembrane region" description="Helical" evidence="10">
    <location>
        <begin position="3505"/>
        <end position="3526"/>
    </location>
</feature>
<keyword evidence="3" id="KW-0716">Sensory transduction</keyword>
<protein>
    <submittedName>
        <fullName evidence="11">Uncharacterized protein</fullName>
    </submittedName>
</protein>
<feature type="transmembrane region" description="Helical" evidence="10">
    <location>
        <begin position="1705"/>
        <end position="1724"/>
    </location>
</feature>
<feature type="transmembrane region" description="Helical" evidence="10">
    <location>
        <begin position="177"/>
        <end position="195"/>
    </location>
</feature>
<feature type="transmembrane region" description="Helical" evidence="10">
    <location>
        <begin position="1485"/>
        <end position="1506"/>
    </location>
</feature>
<feature type="transmembrane region" description="Helical" evidence="10">
    <location>
        <begin position="999"/>
        <end position="1019"/>
    </location>
</feature>
<feature type="transmembrane region" description="Helical" evidence="10">
    <location>
        <begin position="894"/>
        <end position="911"/>
    </location>
</feature>
<dbReference type="GO" id="GO:0007165">
    <property type="term" value="P:signal transduction"/>
    <property type="evidence" value="ECO:0007669"/>
    <property type="project" value="UniProtKB-KW"/>
</dbReference>
<name>A0A8J6GYV9_TENMO</name>
<feature type="transmembrane region" description="Helical" evidence="10">
    <location>
        <begin position="1595"/>
        <end position="1612"/>
    </location>
</feature>
<feature type="transmembrane region" description="Helical" evidence="10">
    <location>
        <begin position="966"/>
        <end position="987"/>
    </location>
</feature>
<feature type="transmembrane region" description="Helical" evidence="10">
    <location>
        <begin position="1985"/>
        <end position="2007"/>
    </location>
</feature>
<feature type="transmembrane region" description="Helical" evidence="10">
    <location>
        <begin position="72"/>
        <end position="89"/>
    </location>
</feature>
<feature type="transmembrane region" description="Helical" evidence="10">
    <location>
        <begin position="2127"/>
        <end position="2150"/>
    </location>
</feature>
<dbReference type="Proteomes" id="UP000719412">
    <property type="component" value="Unassembled WGS sequence"/>
</dbReference>
<feature type="transmembrane region" description="Helical" evidence="10">
    <location>
        <begin position="3052"/>
        <end position="3073"/>
    </location>
</feature>
<feature type="transmembrane region" description="Helical" evidence="10">
    <location>
        <begin position="249"/>
        <end position="270"/>
    </location>
</feature>
<feature type="transmembrane region" description="Helical" evidence="10">
    <location>
        <begin position="3239"/>
        <end position="3258"/>
    </location>
</feature>
<feature type="transmembrane region" description="Helical" evidence="10">
    <location>
        <begin position="434"/>
        <end position="455"/>
    </location>
</feature>
<feature type="transmembrane region" description="Helical" evidence="10">
    <location>
        <begin position="748"/>
        <end position="769"/>
    </location>
</feature>
<feature type="transmembrane region" description="Helical" evidence="10">
    <location>
        <begin position="616"/>
        <end position="637"/>
    </location>
</feature>
<feature type="transmembrane region" description="Helical" evidence="10">
    <location>
        <begin position="2349"/>
        <end position="2370"/>
    </location>
</feature>
<keyword evidence="9" id="KW-0807">Transducer</keyword>
<reference evidence="11" key="2">
    <citation type="submission" date="2021-08" db="EMBL/GenBank/DDBJ databases">
        <authorList>
            <person name="Eriksson T."/>
        </authorList>
    </citation>
    <scope>NUCLEOTIDE SEQUENCE</scope>
    <source>
        <strain evidence="11">Stoneville</strain>
        <tissue evidence="11">Whole head</tissue>
    </source>
</reference>
<evidence type="ECO:0000256" key="1">
    <source>
        <dbReference type="ARBA" id="ARBA00004651"/>
    </source>
</evidence>
<feature type="transmembrane region" description="Helical" evidence="10">
    <location>
        <begin position="2859"/>
        <end position="2880"/>
    </location>
</feature>
<evidence type="ECO:0000256" key="4">
    <source>
        <dbReference type="ARBA" id="ARBA00022692"/>
    </source>
</evidence>
<dbReference type="GO" id="GO:0004984">
    <property type="term" value="F:olfactory receptor activity"/>
    <property type="evidence" value="ECO:0007669"/>
    <property type="project" value="InterPro"/>
</dbReference>
<keyword evidence="5" id="KW-0552">Olfaction</keyword>
<feature type="transmembrane region" description="Helical" evidence="10">
    <location>
        <begin position="1452"/>
        <end position="1479"/>
    </location>
</feature>
<feature type="transmembrane region" description="Helical" evidence="10">
    <location>
        <begin position="2491"/>
        <end position="2518"/>
    </location>
</feature>
<dbReference type="Pfam" id="PF02949">
    <property type="entry name" value="7tm_6"/>
    <property type="match status" value="11"/>
</dbReference>
<feature type="transmembrane region" description="Helical" evidence="10">
    <location>
        <begin position="493"/>
        <end position="511"/>
    </location>
</feature>
<feature type="transmembrane region" description="Helical" evidence="10">
    <location>
        <begin position="401"/>
        <end position="422"/>
    </location>
</feature>
<feature type="transmembrane region" description="Helical" evidence="10">
    <location>
        <begin position="1123"/>
        <end position="1144"/>
    </location>
</feature>
<feature type="transmembrane region" description="Helical" evidence="10">
    <location>
        <begin position="2156"/>
        <end position="2177"/>
    </location>
</feature>
<feature type="transmembrane region" description="Helical" evidence="10">
    <location>
        <begin position="3336"/>
        <end position="3356"/>
    </location>
</feature>
<dbReference type="PANTHER" id="PTHR21137">
    <property type="entry name" value="ODORANT RECEPTOR"/>
    <property type="match status" value="1"/>
</dbReference>
<feature type="transmembrane region" description="Helical" evidence="10">
    <location>
        <begin position="1379"/>
        <end position="1396"/>
    </location>
</feature>
<evidence type="ECO:0000313" key="12">
    <source>
        <dbReference type="Proteomes" id="UP000719412"/>
    </source>
</evidence>
<feature type="transmembrane region" description="Helical" evidence="10">
    <location>
        <begin position="723"/>
        <end position="742"/>
    </location>
</feature>
<keyword evidence="7 10" id="KW-0472">Membrane</keyword>
<feature type="transmembrane region" description="Helical" evidence="10">
    <location>
        <begin position="2583"/>
        <end position="2605"/>
    </location>
</feature>
<feature type="transmembrane region" description="Helical" evidence="10">
    <location>
        <begin position="129"/>
        <end position="149"/>
    </location>
</feature>
<feature type="transmembrane region" description="Helical" evidence="10">
    <location>
        <begin position="1912"/>
        <end position="1931"/>
    </location>
</feature>
<feature type="transmembrane region" description="Helical" evidence="10">
    <location>
        <begin position="3308"/>
        <end position="3330"/>
    </location>
</feature>
<feature type="transmembrane region" description="Helical" evidence="10">
    <location>
        <begin position="2376"/>
        <end position="2393"/>
    </location>
</feature>
<feature type="transmembrane region" description="Helical" evidence="10">
    <location>
        <begin position="3448"/>
        <end position="3469"/>
    </location>
</feature>
<evidence type="ECO:0000256" key="9">
    <source>
        <dbReference type="ARBA" id="ARBA00023224"/>
    </source>
</evidence>
<feature type="transmembrane region" description="Helical" evidence="10">
    <location>
        <begin position="282"/>
        <end position="302"/>
    </location>
</feature>
<gene>
    <name evidence="11" type="ORF">GEV33_014131</name>
</gene>
<keyword evidence="12" id="KW-1185">Reference proteome</keyword>
<comment type="caution">
    <text evidence="11">The sequence shown here is derived from an EMBL/GenBank/DDBJ whole genome shotgun (WGS) entry which is preliminary data.</text>
</comment>
<feature type="transmembrane region" description="Helical" evidence="10">
    <location>
        <begin position="3415"/>
        <end position="3442"/>
    </location>
</feature>
<feature type="transmembrane region" description="Helical" evidence="10">
    <location>
        <begin position="1863"/>
        <end position="1885"/>
    </location>
</feature>
<feature type="transmembrane region" description="Helical" evidence="10">
    <location>
        <begin position="2969"/>
        <end position="2986"/>
    </location>
</feature>
<feature type="transmembrane region" description="Helical" evidence="10">
    <location>
        <begin position="2717"/>
        <end position="2738"/>
    </location>
</feature>
<evidence type="ECO:0000256" key="2">
    <source>
        <dbReference type="ARBA" id="ARBA00022475"/>
    </source>
</evidence>
<keyword evidence="2" id="KW-1003">Cell membrane</keyword>
<dbReference type="EMBL" id="JABDTM020028616">
    <property type="protein sequence ID" value="KAH0808660.1"/>
    <property type="molecule type" value="Genomic_DNA"/>
</dbReference>
<reference evidence="11" key="1">
    <citation type="journal article" date="2020" name="J Insects Food Feed">
        <title>The yellow mealworm (Tenebrio molitor) genome: a resource for the emerging insects as food and feed industry.</title>
        <authorList>
            <person name="Eriksson T."/>
            <person name="Andere A."/>
            <person name="Kelstrup H."/>
            <person name="Emery V."/>
            <person name="Picard C."/>
        </authorList>
    </citation>
    <scope>NUCLEOTIDE SEQUENCE</scope>
    <source>
        <strain evidence="11">Stoneville</strain>
        <tissue evidence="11">Whole head</tissue>
    </source>
</reference>
<feature type="transmembrane region" description="Helical" evidence="10">
    <location>
        <begin position="2524"/>
        <end position="2545"/>
    </location>
</feature>